<comment type="caution">
    <text evidence="4">The sequence shown here is derived from an EMBL/GenBank/DDBJ whole genome shotgun (WGS) entry which is preliminary data.</text>
</comment>
<evidence type="ECO:0000256" key="1">
    <source>
        <dbReference type="ARBA" id="ARBA00007118"/>
    </source>
</evidence>
<dbReference type="CDD" id="cd02062">
    <property type="entry name" value="Nitro_FMN_reductase"/>
    <property type="match status" value="1"/>
</dbReference>
<dbReference type="Proteomes" id="UP001299220">
    <property type="component" value="Unassembled WGS sequence"/>
</dbReference>
<dbReference type="InterPro" id="IPR000415">
    <property type="entry name" value="Nitroreductase-like"/>
</dbReference>
<dbReference type="InterPro" id="IPR029479">
    <property type="entry name" value="Nitroreductase"/>
</dbReference>
<feature type="domain" description="Nitroreductase" evidence="3">
    <location>
        <begin position="67"/>
        <end position="150"/>
    </location>
</feature>
<sequence length="182" mass="20055">MVTLDAIRLRCSYRGKYKNTPVPRADLTRILEAGLAAPSGCNKQTTSLIAVDDPAVLGKLHNVITPPIGETAPAMICVLTKRIFAYRDKCFATQDYAAAIENMLLAITALGYQSCWIEGHITDDDQIGRQMADILGVPEEYELVCFLPIGIAAEEPKRVKKLPYAQRAWLNGFGEPVPFTEE</sequence>
<evidence type="ECO:0000313" key="4">
    <source>
        <dbReference type="EMBL" id="MCF2652674.1"/>
    </source>
</evidence>
<evidence type="ECO:0000259" key="3">
    <source>
        <dbReference type="Pfam" id="PF00881"/>
    </source>
</evidence>
<keyword evidence="2" id="KW-0560">Oxidoreductase</keyword>
<dbReference type="Pfam" id="PF00881">
    <property type="entry name" value="Nitroreductase"/>
    <property type="match status" value="2"/>
</dbReference>
<keyword evidence="5" id="KW-1185">Reference proteome</keyword>
<dbReference type="PANTHER" id="PTHR43673">
    <property type="entry name" value="NAD(P)H NITROREDUCTASE YDGI-RELATED"/>
    <property type="match status" value="1"/>
</dbReference>
<dbReference type="Gene3D" id="3.40.109.10">
    <property type="entry name" value="NADH Oxidase"/>
    <property type="match status" value="1"/>
</dbReference>
<organism evidence="4 5">
    <name type="scientific">Anaeromassilibacillus senegalensis</name>
    <dbReference type="NCBI Taxonomy" id="1673717"/>
    <lineage>
        <taxon>Bacteria</taxon>
        <taxon>Bacillati</taxon>
        <taxon>Bacillota</taxon>
        <taxon>Clostridia</taxon>
        <taxon>Eubacteriales</taxon>
        <taxon>Acutalibacteraceae</taxon>
        <taxon>Anaeromassilibacillus</taxon>
    </lineage>
</organism>
<feature type="domain" description="Nitroreductase" evidence="3">
    <location>
        <begin position="7"/>
        <end position="60"/>
    </location>
</feature>
<proteinExistence type="inferred from homology"/>
<evidence type="ECO:0000256" key="2">
    <source>
        <dbReference type="ARBA" id="ARBA00023002"/>
    </source>
</evidence>
<dbReference type="RefSeq" id="WP_235323707.1">
    <property type="nucleotide sequence ID" value="NZ_JAFBIT010000002.1"/>
</dbReference>
<reference evidence="4 5" key="1">
    <citation type="submission" date="2020-12" db="EMBL/GenBank/DDBJ databases">
        <title>Whole genome sequences of gut porcine anaerobes.</title>
        <authorList>
            <person name="Kubasova T."/>
            <person name="Jahodarova E."/>
            <person name="Rychlik I."/>
        </authorList>
    </citation>
    <scope>NUCLEOTIDE SEQUENCE [LARGE SCALE GENOMIC DNA]</scope>
    <source>
        <strain evidence="4 5">An867</strain>
    </source>
</reference>
<dbReference type="EMBL" id="JAFBIT010000002">
    <property type="protein sequence ID" value="MCF2652674.1"/>
    <property type="molecule type" value="Genomic_DNA"/>
</dbReference>
<dbReference type="PANTHER" id="PTHR43673:SF10">
    <property type="entry name" value="NADH DEHYDROGENASE_NAD(P)H NITROREDUCTASE XCC3605-RELATED"/>
    <property type="match status" value="1"/>
</dbReference>
<accession>A0ABS9CNH2</accession>
<gene>
    <name evidence="4" type="ORF">JQM67_08670</name>
</gene>
<dbReference type="SUPFAM" id="SSF55469">
    <property type="entry name" value="FMN-dependent nitroreductase-like"/>
    <property type="match status" value="1"/>
</dbReference>
<comment type="similarity">
    <text evidence="1">Belongs to the nitroreductase family.</text>
</comment>
<protein>
    <submittedName>
        <fullName evidence="4">Nitroreductase family protein</fullName>
    </submittedName>
</protein>
<evidence type="ECO:0000313" key="5">
    <source>
        <dbReference type="Proteomes" id="UP001299220"/>
    </source>
</evidence>
<name>A0ABS9CNH2_9FIRM</name>